<gene>
    <name evidence="2" type="ORF">SMD44_08077</name>
</gene>
<evidence type="ECO:0000256" key="1">
    <source>
        <dbReference type="SAM" id="MobiDB-lite"/>
    </source>
</evidence>
<dbReference type="Proteomes" id="UP000195880">
    <property type="component" value="Chromosome"/>
</dbReference>
<keyword evidence="3" id="KW-1185">Reference proteome</keyword>
<accession>A0A1Z1WQA6</accession>
<evidence type="ECO:0000313" key="2">
    <source>
        <dbReference type="EMBL" id="ARX88590.1"/>
    </source>
</evidence>
<dbReference type="KEGG" id="salf:SMD44_08077"/>
<proteinExistence type="predicted"/>
<name>A0A1Z1WQA6_9ACTN</name>
<sequence>MLRSRAIGASEAPVARDVVHQPHQHVVLRVQAQEHRPDRDLGGQVEAVGHEVHDRALQAGRCDVQDRNVQAGLVRGQDPLEGHAVLVLGEDGPQALVPGHHVPHRPEQGVGVERTRQPQRERRVVGGRGALEPVDEPQAALGEGQRHPLGARADARQRRTHPCALRQVVRQFHDGRGAEDDPDRQLYAEHRPHPADQSCGEQGVAAEVEEVVVDADAVQAEDLGEQAAQQLFLRGARSPSRRHRREVRHGQRPAVQLPVRRQRQLGDGHEGGGQHVVGEVLGEVGA</sequence>
<dbReference type="EMBL" id="CP021748">
    <property type="protein sequence ID" value="ARX88590.1"/>
    <property type="molecule type" value="Genomic_DNA"/>
</dbReference>
<evidence type="ECO:0000313" key="3">
    <source>
        <dbReference type="Proteomes" id="UP000195880"/>
    </source>
</evidence>
<reference evidence="2 3" key="1">
    <citation type="submission" date="2017-05" db="EMBL/GenBank/DDBJ databases">
        <title>Streptomyces alboflavus Genome sequencing and assembly.</title>
        <authorList>
            <person name="Wang Y."/>
            <person name="Du B."/>
            <person name="Ding Y."/>
            <person name="Liu H."/>
            <person name="Hou Q."/>
            <person name="Liu K."/>
            <person name="Wang C."/>
            <person name="Yao L."/>
        </authorList>
    </citation>
    <scope>NUCLEOTIDE SEQUENCE [LARGE SCALE GENOMIC DNA]</scope>
    <source>
        <strain evidence="2 3">MDJK44</strain>
    </source>
</reference>
<feature type="region of interest" description="Disordered" evidence="1">
    <location>
        <begin position="101"/>
        <end position="130"/>
    </location>
</feature>
<protein>
    <submittedName>
        <fullName evidence="2">Uncharacterized protein</fullName>
    </submittedName>
</protein>
<dbReference type="AntiFam" id="ANF00178">
    <property type="entry name" value="Shadow ORF (opposite dhbF)"/>
</dbReference>
<feature type="compositionally biased region" description="Basic and acidic residues" evidence="1">
    <location>
        <begin position="113"/>
        <end position="124"/>
    </location>
</feature>
<organism evidence="2 3">
    <name type="scientific">Streptomyces alboflavus</name>
    <dbReference type="NCBI Taxonomy" id="67267"/>
    <lineage>
        <taxon>Bacteria</taxon>
        <taxon>Bacillati</taxon>
        <taxon>Actinomycetota</taxon>
        <taxon>Actinomycetes</taxon>
        <taxon>Kitasatosporales</taxon>
        <taxon>Streptomycetaceae</taxon>
        <taxon>Streptomyces</taxon>
    </lineage>
</organism>
<dbReference type="AlphaFoldDB" id="A0A1Z1WQA6"/>